<keyword evidence="9 10" id="KW-0496">Mitochondrion</keyword>
<dbReference type="InterPro" id="IPR000440">
    <property type="entry name" value="NADH_UbQ/plastoQ_OxRdtase_su3"/>
</dbReference>
<dbReference type="PANTHER" id="PTHR11058">
    <property type="entry name" value="NADH-UBIQUINONE OXIDOREDUCTASE CHAIN 3"/>
    <property type="match status" value="1"/>
</dbReference>
<dbReference type="EC" id="7.1.1.2" evidence="9"/>
<keyword evidence="6 9" id="KW-1133">Transmembrane helix</keyword>
<proteinExistence type="inferred from homology"/>
<comment type="subcellular location">
    <subcellularLocation>
        <location evidence="1">Membrane</location>
    </subcellularLocation>
    <subcellularLocation>
        <location evidence="9">Mitochondrion membrane</location>
        <topology evidence="9">Multi-pass membrane protein</topology>
    </subcellularLocation>
</comment>
<keyword evidence="5 9" id="KW-0812">Transmembrane</keyword>
<dbReference type="Pfam" id="PF00507">
    <property type="entry name" value="Oxidored_q4"/>
    <property type="match status" value="1"/>
</dbReference>
<evidence type="ECO:0000256" key="9">
    <source>
        <dbReference type="RuleBase" id="RU003640"/>
    </source>
</evidence>
<dbReference type="GeneID" id="36275899"/>
<keyword evidence="9" id="KW-0679">Respiratory chain</keyword>
<evidence type="ECO:0000256" key="3">
    <source>
        <dbReference type="ARBA" id="ARBA00021007"/>
    </source>
</evidence>
<sequence>MLLINITTCLLISLTLLLLSLITMKKSISNSNFSSPFECGFDPKTKTRHPLSLQFFLISLTFLMFDIELAIILPLPLSPSLNLPMSLTSSIILLPLLILGVYYEKSMGLLSWSK</sequence>
<name>A0A343UJG2_9CRUS</name>
<reference evidence="10" key="1">
    <citation type="journal article" date="2017" name="Mitochondrial DNA Part B Resour">
        <title>The complete mitochondrial genome of the pentastomid Armillifer grandis (Pentastomida) from the Democratic Republic of Congo.</title>
        <authorList>
            <person name="Grau J.H."/>
            <person name="Dunlop J.A."/>
            <person name="Meixner M."/>
            <person name="Tappe D."/>
        </authorList>
    </citation>
    <scope>NUCLEOTIDE SEQUENCE</scope>
</reference>
<comment type="similarity">
    <text evidence="2 9">Belongs to the complex I subunit 3 family.</text>
</comment>
<feature type="transmembrane region" description="Helical" evidence="9">
    <location>
        <begin position="51"/>
        <end position="73"/>
    </location>
</feature>
<keyword evidence="4 9" id="KW-0813">Transport</keyword>
<evidence type="ECO:0000256" key="1">
    <source>
        <dbReference type="ARBA" id="ARBA00004370"/>
    </source>
</evidence>
<comment type="catalytic activity">
    <reaction evidence="8 9">
        <text>a ubiquinone + NADH + 5 H(+)(in) = a ubiquinol + NAD(+) + 4 H(+)(out)</text>
        <dbReference type="Rhea" id="RHEA:29091"/>
        <dbReference type="Rhea" id="RHEA-COMP:9565"/>
        <dbReference type="Rhea" id="RHEA-COMP:9566"/>
        <dbReference type="ChEBI" id="CHEBI:15378"/>
        <dbReference type="ChEBI" id="CHEBI:16389"/>
        <dbReference type="ChEBI" id="CHEBI:17976"/>
        <dbReference type="ChEBI" id="CHEBI:57540"/>
        <dbReference type="ChEBI" id="CHEBI:57945"/>
        <dbReference type="EC" id="7.1.1.2"/>
    </reaction>
</comment>
<evidence type="ECO:0000256" key="6">
    <source>
        <dbReference type="ARBA" id="ARBA00022989"/>
    </source>
</evidence>
<dbReference type="EMBL" id="KY914472">
    <property type="protein sequence ID" value="AVC55712.1"/>
    <property type="molecule type" value="Genomic_DNA"/>
</dbReference>
<keyword evidence="9" id="KW-1278">Translocase</keyword>
<dbReference type="AlphaFoldDB" id="A0A343UJG2"/>
<geneLocation type="mitochondrion" evidence="10"/>
<keyword evidence="9" id="KW-0520">NAD</keyword>
<evidence type="ECO:0000256" key="5">
    <source>
        <dbReference type="ARBA" id="ARBA00022692"/>
    </source>
</evidence>
<dbReference type="RefSeq" id="YP_009469098.1">
    <property type="nucleotide sequence ID" value="NC_037187.1"/>
</dbReference>
<dbReference type="GO" id="GO:0030964">
    <property type="term" value="C:NADH dehydrogenase complex"/>
    <property type="evidence" value="ECO:0007669"/>
    <property type="project" value="TreeGrafter"/>
</dbReference>
<feature type="transmembrane region" description="Helical" evidence="9">
    <location>
        <begin position="85"/>
        <end position="103"/>
    </location>
</feature>
<dbReference type="PANTHER" id="PTHR11058:SF9">
    <property type="entry name" value="NADH-UBIQUINONE OXIDOREDUCTASE CHAIN 3"/>
    <property type="match status" value="1"/>
</dbReference>
<organism evidence="10">
    <name type="scientific">Armillifer grandis</name>
    <dbReference type="NCBI Taxonomy" id="1529463"/>
    <lineage>
        <taxon>Eukaryota</taxon>
        <taxon>Metazoa</taxon>
        <taxon>Ecdysozoa</taxon>
        <taxon>Arthropoda</taxon>
        <taxon>Crustacea</taxon>
        <taxon>Oligostraca</taxon>
        <taxon>Ichthyostraca</taxon>
        <taxon>Pentastomida</taxon>
        <taxon>Porocephalida</taxon>
        <taxon>Armilliferidae</taxon>
        <taxon>Armillifer</taxon>
    </lineage>
</organism>
<evidence type="ECO:0000256" key="2">
    <source>
        <dbReference type="ARBA" id="ARBA00008472"/>
    </source>
</evidence>
<protein>
    <recommendedName>
        <fullName evidence="3 9">NADH-ubiquinone oxidoreductase chain 3</fullName>
        <ecNumber evidence="9">7.1.1.2</ecNumber>
    </recommendedName>
</protein>
<dbReference type="GO" id="GO:0031966">
    <property type="term" value="C:mitochondrial membrane"/>
    <property type="evidence" value="ECO:0007669"/>
    <property type="project" value="UniProtKB-SubCell"/>
</dbReference>
<dbReference type="GO" id="GO:0008137">
    <property type="term" value="F:NADH dehydrogenase (ubiquinone) activity"/>
    <property type="evidence" value="ECO:0007669"/>
    <property type="project" value="UniProtKB-UniRule"/>
</dbReference>
<keyword evidence="9" id="KW-0249">Electron transport</keyword>
<evidence type="ECO:0000256" key="4">
    <source>
        <dbReference type="ARBA" id="ARBA00022448"/>
    </source>
</evidence>
<comment type="function">
    <text evidence="9">Core subunit of the mitochondrial membrane respiratory chain NADH dehydrogenase (Complex I) which catalyzes electron transfer from NADH through the respiratory chain, using ubiquinone as an electron acceptor. Essential for the catalytic activity of complex I.</text>
</comment>
<accession>A0A343UJG2</accession>
<evidence type="ECO:0000313" key="10">
    <source>
        <dbReference type="EMBL" id="AVC55712.1"/>
    </source>
</evidence>
<dbReference type="Gene3D" id="1.20.58.1610">
    <property type="entry name" value="NADH:ubiquinone/plastoquinone oxidoreductase, chain 3"/>
    <property type="match status" value="1"/>
</dbReference>
<keyword evidence="9" id="KW-0830">Ubiquinone</keyword>
<evidence type="ECO:0000256" key="7">
    <source>
        <dbReference type="ARBA" id="ARBA00023136"/>
    </source>
</evidence>
<dbReference type="InterPro" id="IPR038430">
    <property type="entry name" value="NDAH_ubi_oxred_su3_sf"/>
</dbReference>
<keyword evidence="7 9" id="KW-0472">Membrane</keyword>
<evidence type="ECO:0000256" key="8">
    <source>
        <dbReference type="ARBA" id="ARBA00049551"/>
    </source>
</evidence>
<dbReference type="CTD" id="36275899"/>